<organism evidence="1">
    <name type="scientific">Prunus dulcis</name>
    <name type="common">Almond</name>
    <name type="synonym">Amygdalus dulcis</name>
    <dbReference type="NCBI Taxonomy" id="3755"/>
    <lineage>
        <taxon>Eukaryota</taxon>
        <taxon>Viridiplantae</taxon>
        <taxon>Streptophyta</taxon>
        <taxon>Embryophyta</taxon>
        <taxon>Tracheophyta</taxon>
        <taxon>Spermatophyta</taxon>
        <taxon>Magnoliopsida</taxon>
        <taxon>eudicotyledons</taxon>
        <taxon>Gunneridae</taxon>
        <taxon>Pentapetalae</taxon>
        <taxon>rosids</taxon>
        <taxon>fabids</taxon>
        <taxon>Rosales</taxon>
        <taxon>Rosaceae</taxon>
        <taxon>Amygdaloideae</taxon>
        <taxon>Amygdaleae</taxon>
        <taxon>Prunus</taxon>
    </lineage>
</organism>
<dbReference type="EMBL" id="AP019297">
    <property type="protein sequence ID" value="BBG93409.1"/>
    <property type="molecule type" value="Genomic_DNA"/>
</dbReference>
<name>A0A4Y1QNI4_PRUDU</name>
<gene>
    <name evidence="1" type="ORF">Prudu_001410</name>
</gene>
<reference evidence="1" key="1">
    <citation type="journal article" date="2019" name="Science">
        <title>Mutation of a bHLH transcription factor allowed almond domestication.</title>
        <authorList>
            <person name="Sanchez-Perez R."/>
            <person name="Pavan S."/>
            <person name="Mazzeo R."/>
            <person name="Moldovan C."/>
            <person name="Aiese Cigliano R."/>
            <person name="Del Cueto J."/>
            <person name="Ricciardi F."/>
            <person name="Lotti C."/>
            <person name="Ricciardi L."/>
            <person name="Dicenta F."/>
            <person name="Lopez-Marques R.L."/>
            <person name="Lindberg Moller B."/>
        </authorList>
    </citation>
    <scope>NUCLEOTIDE SEQUENCE</scope>
</reference>
<protein>
    <submittedName>
        <fullName evidence="1">Tautomerase/MIF superfamily protein</fullName>
    </submittedName>
</protein>
<feature type="non-terminal residue" evidence="1">
    <location>
        <position position="80"/>
    </location>
</feature>
<accession>A0A4Y1QNI4</accession>
<proteinExistence type="predicted"/>
<sequence>MVHKHGCHAPDRLYRSTILSALGLGPHASELPKGLALDRCECAYIRHIASSPLVDVGSRNGKDKLGMSSGSGMWCTFNCH</sequence>
<evidence type="ECO:0000313" key="1">
    <source>
        <dbReference type="EMBL" id="BBG93409.1"/>
    </source>
</evidence>
<dbReference type="AlphaFoldDB" id="A0A4Y1QNI4"/>